<evidence type="ECO:0000256" key="6">
    <source>
        <dbReference type="ARBA" id="ARBA00023136"/>
    </source>
</evidence>
<comment type="similarity">
    <text evidence="12">Belongs to the phosphatidylserine decarboxylase family. PSD-B subfamily. Prokaryotic type I sub-subfamily.</text>
</comment>
<dbReference type="Pfam" id="PF02666">
    <property type="entry name" value="PS_Dcarbxylase"/>
    <property type="match status" value="1"/>
</dbReference>
<feature type="active site" description="Charge relay system; for autoendoproteolytic cleavage activity" evidence="12">
    <location>
        <position position="247"/>
    </location>
</feature>
<comment type="function">
    <text evidence="12">Catalyzes the formation of phosphatidylethanolamine (PtdEtn) from phosphatidylserine (PtdSer).</text>
</comment>
<comment type="PTM">
    <text evidence="12">Is synthesized initially as an inactive proenzyme. Formation of the active enzyme involves a self-maturation process in which the active site pyruvoyl group is generated from an internal serine residue via an autocatalytic post-translational modification. Two non-identical subunits are generated from the proenzyme in this reaction, and the pyruvate is formed at the N-terminus of the alpha chain, which is derived from the carboxyl end of the proenzyme. The autoendoproteolytic cleavage occurs by a canonical serine protease mechanism, in which the side chain hydroxyl group of the serine supplies its oxygen atom to form the C-terminus of the beta chain, while the remainder of the serine residue undergoes an oxidative deamination to produce ammonia and the pyruvoyl prosthetic group on the alpha chain. During this reaction, the Ser that is part of the protease active site of the proenzyme becomes the pyruvoyl prosthetic group, which constitutes an essential element of the active site of the mature decarboxylase.</text>
</comment>
<dbReference type="InterPro" id="IPR003817">
    <property type="entry name" value="PS_Dcarbxylase"/>
</dbReference>
<accession>A0ABN7R2T8</accession>
<comment type="pathway">
    <text evidence="1">Lipid metabolism.</text>
</comment>
<proteinExistence type="inferred from homology"/>
<gene>
    <name evidence="12 13" type="primary">psd</name>
    <name evidence="13" type="ORF">LYB30171_01582</name>
</gene>
<evidence type="ECO:0000256" key="3">
    <source>
        <dbReference type="ARBA" id="ARBA00022516"/>
    </source>
</evidence>
<evidence type="ECO:0000256" key="11">
    <source>
        <dbReference type="ARBA" id="ARBA00023317"/>
    </source>
</evidence>
<keyword evidence="11 12" id="KW-0670">Pyruvate</keyword>
<feature type="active site" description="Charge relay system; for autoendoproteolytic cleavage activity" evidence="12">
    <location>
        <position position="144"/>
    </location>
</feature>
<evidence type="ECO:0000256" key="4">
    <source>
        <dbReference type="ARBA" id="ARBA00022793"/>
    </source>
</evidence>
<evidence type="ECO:0000256" key="7">
    <source>
        <dbReference type="ARBA" id="ARBA00023145"/>
    </source>
</evidence>
<evidence type="ECO:0000256" key="10">
    <source>
        <dbReference type="ARBA" id="ARBA00023264"/>
    </source>
</evidence>
<keyword evidence="4 12" id="KW-0210">Decarboxylase</keyword>
<dbReference type="NCBIfam" id="TIGR00163">
    <property type="entry name" value="PS_decarb"/>
    <property type="match status" value="1"/>
</dbReference>
<dbReference type="EC" id="4.1.1.65" evidence="12"/>
<dbReference type="Proteomes" id="UP000680116">
    <property type="component" value="Chromosome"/>
</dbReference>
<reference evidence="13 14" key="1">
    <citation type="submission" date="2021-04" db="EMBL/GenBank/DDBJ databases">
        <authorList>
            <person name="Rodrigo-Torres L."/>
            <person name="Arahal R. D."/>
            <person name="Lucena T."/>
        </authorList>
    </citation>
    <scope>NUCLEOTIDE SEQUENCE [LARGE SCALE GENOMIC DNA]</scope>
    <source>
        <strain evidence="13 14">CECT 30171</strain>
    </source>
</reference>
<dbReference type="PANTHER" id="PTHR10067:SF6">
    <property type="entry name" value="PHOSPHATIDYLSERINE DECARBOXYLASE PROENZYME, MITOCHONDRIAL"/>
    <property type="match status" value="1"/>
</dbReference>
<evidence type="ECO:0000256" key="8">
    <source>
        <dbReference type="ARBA" id="ARBA00023209"/>
    </source>
</evidence>
<evidence type="ECO:0000313" key="14">
    <source>
        <dbReference type="Proteomes" id="UP000680116"/>
    </source>
</evidence>
<dbReference type="InterPro" id="IPR033178">
    <property type="entry name" value="PSD_type1_pro"/>
</dbReference>
<keyword evidence="3 12" id="KW-0444">Lipid biosynthesis</keyword>
<dbReference type="PANTHER" id="PTHR10067">
    <property type="entry name" value="PHOSPHATIDYLSERINE DECARBOXYLASE"/>
    <property type="match status" value="1"/>
</dbReference>
<evidence type="ECO:0000313" key="13">
    <source>
        <dbReference type="EMBL" id="CAG4974039.1"/>
    </source>
</evidence>
<keyword evidence="7 12" id="KW-0865">Zymogen</keyword>
<comment type="cofactor">
    <cofactor evidence="12">
        <name>pyruvate</name>
        <dbReference type="ChEBI" id="CHEBI:15361"/>
    </cofactor>
    <text evidence="12">Binds 1 pyruvoyl group covalently per subunit.</text>
</comment>
<keyword evidence="14" id="KW-1185">Reference proteome</keyword>
<sequence>MSLSTKLTYALPHRLLSSLARRLAYSDHPRVRRWLIDNVTRRFGVDLSEASQSDPAAYPTFNAFFTRALRPGVRVVDPDPRALAMPADGRISQCGAIEAGRIFQAKGQSFTAAELLGDADAARPFEEGLFATVYLSPKDYHRVHMPWTGTLRETAHVPGRLFSVGPAAVRHVPRLFARNERLVCHFDTDFGPMAVVMVGALLVSGVETVWSGEEIPAYGSRVTVRDYRGEDITLERFEEMARFNYGSTVIVLLPPGVAELAPGLCAESAVKLGQRLATRI</sequence>
<feature type="active site" description="Schiff-base intermediate with substrate; via pyruvic acid; for decarboxylase activity" evidence="12">
    <location>
        <position position="247"/>
    </location>
</feature>
<keyword evidence="8 12" id="KW-0594">Phospholipid biosynthesis</keyword>
<comment type="pathway">
    <text evidence="12">Phospholipid metabolism; phosphatidylethanolamine biosynthesis; phosphatidylethanolamine from CDP-diacylglycerol: step 2/2.</text>
</comment>
<dbReference type="GO" id="GO:0004609">
    <property type="term" value="F:phosphatidylserine decarboxylase activity"/>
    <property type="evidence" value="ECO:0007669"/>
    <property type="project" value="UniProtKB-EC"/>
</dbReference>
<feature type="chain" id="PRO_5044914918" description="Phosphatidylserine decarboxylase alpha chain" evidence="12">
    <location>
        <begin position="247"/>
        <end position="280"/>
    </location>
</feature>
<dbReference type="EMBL" id="OU015430">
    <property type="protein sequence ID" value="CAG4974039.1"/>
    <property type="molecule type" value="Genomic_DNA"/>
</dbReference>
<feature type="site" description="Cleavage (non-hydrolytic); by autocatalysis" evidence="12">
    <location>
        <begin position="246"/>
        <end position="247"/>
    </location>
</feature>
<feature type="chain" id="PRO_5044914919" description="Phosphatidylserine decarboxylase beta chain" evidence="12">
    <location>
        <begin position="1"/>
        <end position="246"/>
    </location>
</feature>
<evidence type="ECO:0000256" key="5">
    <source>
        <dbReference type="ARBA" id="ARBA00023098"/>
    </source>
</evidence>
<keyword evidence="10 12" id="KW-1208">Phospholipid metabolism</keyword>
<evidence type="ECO:0000256" key="1">
    <source>
        <dbReference type="ARBA" id="ARBA00005189"/>
    </source>
</evidence>
<keyword evidence="6 12" id="KW-0472">Membrane</keyword>
<keyword evidence="5 12" id="KW-0443">Lipid metabolism</keyword>
<evidence type="ECO:0000256" key="12">
    <source>
        <dbReference type="HAMAP-Rule" id="MF_00662"/>
    </source>
</evidence>
<name>A0ABN7R2T8_9GAMM</name>
<feature type="modified residue" description="Pyruvic acid (Ser); by autocatalysis" evidence="12">
    <location>
        <position position="247"/>
    </location>
</feature>
<keyword evidence="9 12" id="KW-0456">Lyase</keyword>
<comment type="subunit">
    <text evidence="12">Heterodimer of a large membrane-associated beta subunit and a small pyruvoyl-containing alpha subunit.</text>
</comment>
<dbReference type="InterPro" id="IPR033177">
    <property type="entry name" value="PSD-B"/>
</dbReference>
<dbReference type="HAMAP" id="MF_00662">
    <property type="entry name" value="PS_decarb_PSD_B_type1"/>
    <property type="match status" value="1"/>
</dbReference>
<protein>
    <recommendedName>
        <fullName evidence="12">Phosphatidylserine decarboxylase proenzyme</fullName>
        <ecNumber evidence="12">4.1.1.65</ecNumber>
    </recommendedName>
    <component>
        <recommendedName>
            <fullName evidence="12">Phosphatidylserine decarboxylase alpha chain</fullName>
        </recommendedName>
    </component>
    <component>
        <recommendedName>
            <fullName evidence="12">Phosphatidylserine decarboxylase beta chain</fullName>
        </recommendedName>
    </component>
</protein>
<dbReference type="RefSeq" id="WP_215218179.1">
    <property type="nucleotide sequence ID" value="NZ_OU015430.1"/>
</dbReference>
<comment type="subcellular location">
    <subcellularLocation>
        <location evidence="12">Cell membrane</location>
        <topology evidence="12">Peripheral membrane protein</topology>
    </subcellularLocation>
</comment>
<evidence type="ECO:0000256" key="2">
    <source>
        <dbReference type="ARBA" id="ARBA00022475"/>
    </source>
</evidence>
<feature type="active site" description="Charge relay system; for autoendoproteolytic cleavage activity" evidence="12">
    <location>
        <position position="88"/>
    </location>
</feature>
<evidence type="ECO:0000256" key="9">
    <source>
        <dbReference type="ARBA" id="ARBA00023239"/>
    </source>
</evidence>
<comment type="catalytic activity">
    <reaction evidence="12">
        <text>a 1,2-diacyl-sn-glycero-3-phospho-L-serine + H(+) = a 1,2-diacyl-sn-glycero-3-phosphoethanolamine + CO2</text>
        <dbReference type="Rhea" id="RHEA:20828"/>
        <dbReference type="ChEBI" id="CHEBI:15378"/>
        <dbReference type="ChEBI" id="CHEBI:16526"/>
        <dbReference type="ChEBI" id="CHEBI:57262"/>
        <dbReference type="ChEBI" id="CHEBI:64612"/>
        <dbReference type="EC" id="4.1.1.65"/>
    </reaction>
</comment>
<organism evidence="13 14">
    <name type="scientific">Novilysobacter luteus</name>
    <dbReference type="NCBI Taxonomy" id="2822368"/>
    <lineage>
        <taxon>Bacteria</taxon>
        <taxon>Pseudomonadati</taxon>
        <taxon>Pseudomonadota</taxon>
        <taxon>Gammaproteobacteria</taxon>
        <taxon>Lysobacterales</taxon>
        <taxon>Lysobacteraceae</taxon>
        <taxon>Novilysobacter</taxon>
    </lineage>
</organism>
<keyword evidence="2 12" id="KW-1003">Cell membrane</keyword>